<dbReference type="SUPFAM" id="SSF56204">
    <property type="entry name" value="Hect, E3 ligase catalytic domain"/>
    <property type="match status" value="1"/>
</dbReference>
<dbReference type="InterPro" id="IPR035983">
    <property type="entry name" value="Hect_E3_ubiquitin_ligase"/>
</dbReference>
<dbReference type="SUPFAM" id="SSF49785">
    <property type="entry name" value="Galactose-binding domain-like"/>
    <property type="match status" value="1"/>
</dbReference>
<evidence type="ECO:0000259" key="2">
    <source>
        <dbReference type="PROSITE" id="PS51284"/>
    </source>
</evidence>
<dbReference type="Pfam" id="PF03256">
    <property type="entry name" value="ANAPC10"/>
    <property type="match status" value="1"/>
</dbReference>
<accession>A0A2G8K7C3</accession>
<proteinExistence type="predicted"/>
<dbReference type="SMART" id="SM01337">
    <property type="entry name" value="APC10"/>
    <property type="match status" value="1"/>
</dbReference>
<dbReference type="Gene3D" id="2.60.120.260">
    <property type="entry name" value="Galactose-binding domain-like"/>
    <property type="match status" value="1"/>
</dbReference>
<dbReference type="PANTHER" id="PTHR46654">
    <property type="entry name" value="E3 UBIQUITIN-PROTEIN LIGASE HECTD3"/>
    <property type="match status" value="1"/>
</dbReference>
<dbReference type="EMBL" id="MRZV01000815">
    <property type="protein sequence ID" value="PIK43907.1"/>
    <property type="molecule type" value="Genomic_DNA"/>
</dbReference>
<keyword evidence="4" id="KW-1185">Reference proteome</keyword>
<evidence type="ECO:0000313" key="3">
    <source>
        <dbReference type="EMBL" id="PIK43907.1"/>
    </source>
</evidence>
<feature type="compositionally biased region" description="Basic residues" evidence="1">
    <location>
        <begin position="349"/>
        <end position="360"/>
    </location>
</feature>
<gene>
    <name evidence="3" type="ORF">BSL78_19237</name>
</gene>
<dbReference type="InterPro" id="IPR042469">
    <property type="entry name" value="HECTD3"/>
</dbReference>
<protein>
    <submittedName>
        <fullName evidence="3">Putative E3 ubiquitin-protein ligase HECTD3</fullName>
    </submittedName>
</protein>
<feature type="region of interest" description="Disordered" evidence="1">
    <location>
        <begin position="349"/>
        <end position="368"/>
    </location>
</feature>
<sequence>MTYLYFPSYILPFFKSWDQVIEVKYSLTLGDPVKIQPTDDEAVKDLREVPGNWDIECDEEMVKFLSEHVVQENEKLGNVKQYVEAVAVSSSWDEESAACLTDGDPSTYWESDGRQGQHWIRLTMRKGVIVKKLYIGVDCHDDNYMPIHVIVMGGELDVMVKLNDVHIEQSFTGDYCVLEDVKKFYAYIEIQIKSCEDDGVDTRIHGIKIKSLKERELGLLKDTFCKEELVRYPRLEAFNQDQLYHRALVLLRFSKLLDSVIHFIVPVWEYSLGSFRSCLDMVRQFLPLSKKRISLIQHFLTQSEAGKPDHLPKLFINRRAASEHRQEPNKDPTGKNTIFTQVRTEQRSHRKEHYLHTGKNRTKDPTGKNTIFTQVRTEQRSHRKEQYLHTGGGFRDSLADMAEELCPTEGDVLIPLPFFVRSPNQSNRDTNVNRDVYVPNPLCQQFVKFEWIGQLMGGCLRGKEHLVKLVNNLRVVDEETFQANFAGQLTYVTALSGDSLVELVETGATVEVNFDERIEYCKWWKLQNE</sequence>
<dbReference type="InterPro" id="IPR008979">
    <property type="entry name" value="Galactose-bd-like_sf"/>
</dbReference>
<dbReference type="GO" id="GO:0004842">
    <property type="term" value="F:ubiquitin-protein transferase activity"/>
    <property type="evidence" value="ECO:0007669"/>
    <property type="project" value="InterPro"/>
</dbReference>
<dbReference type="InterPro" id="IPR004939">
    <property type="entry name" value="APC_su10/DOC_dom"/>
</dbReference>
<evidence type="ECO:0000256" key="1">
    <source>
        <dbReference type="SAM" id="MobiDB-lite"/>
    </source>
</evidence>
<dbReference type="PROSITE" id="PS51284">
    <property type="entry name" value="DOC"/>
    <property type="match status" value="1"/>
</dbReference>
<dbReference type="Proteomes" id="UP000230750">
    <property type="component" value="Unassembled WGS sequence"/>
</dbReference>
<name>A0A2G8K7C3_STIJA</name>
<dbReference type="OrthoDB" id="8068875at2759"/>
<dbReference type="STRING" id="307972.A0A2G8K7C3"/>
<feature type="domain" description="DOC" evidence="2">
    <location>
        <begin position="58"/>
        <end position="236"/>
    </location>
</feature>
<dbReference type="AlphaFoldDB" id="A0A2G8K7C3"/>
<comment type="caution">
    <text evidence="3">The sequence shown here is derived from an EMBL/GenBank/DDBJ whole genome shotgun (WGS) entry which is preliminary data.</text>
</comment>
<dbReference type="PANTHER" id="PTHR46654:SF1">
    <property type="entry name" value="E3 UBIQUITIN-PROTEIN LIGASE HECTD3"/>
    <property type="match status" value="1"/>
</dbReference>
<evidence type="ECO:0000313" key="4">
    <source>
        <dbReference type="Proteomes" id="UP000230750"/>
    </source>
</evidence>
<organism evidence="3 4">
    <name type="scientific">Stichopus japonicus</name>
    <name type="common">Sea cucumber</name>
    <dbReference type="NCBI Taxonomy" id="307972"/>
    <lineage>
        <taxon>Eukaryota</taxon>
        <taxon>Metazoa</taxon>
        <taxon>Echinodermata</taxon>
        <taxon>Eleutherozoa</taxon>
        <taxon>Echinozoa</taxon>
        <taxon>Holothuroidea</taxon>
        <taxon>Aspidochirotacea</taxon>
        <taxon>Aspidochirotida</taxon>
        <taxon>Stichopodidae</taxon>
        <taxon>Apostichopus</taxon>
    </lineage>
</organism>
<reference evidence="3 4" key="1">
    <citation type="journal article" date="2017" name="PLoS Biol.">
        <title>The sea cucumber genome provides insights into morphological evolution and visceral regeneration.</title>
        <authorList>
            <person name="Zhang X."/>
            <person name="Sun L."/>
            <person name="Yuan J."/>
            <person name="Sun Y."/>
            <person name="Gao Y."/>
            <person name="Zhang L."/>
            <person name="Li S."/>
            <person name="Dai H."/>
            <person name="Hamel J.F."/>
            <person name="Liu C."/>
            <person name="Yu Y."/>
            <person name="Liu S."/>
            <person name="Lin W."/>
            <person name="Guo K."/>
            <person name="Jin S."/>
            <person name="Xu P."/>
            <person name="Storey K.B."/>
            <person name="Huan P."/>
            <person name="Zhang T."/>
            <person name="Zhou Y."/>
            <person name="Zhang J."/>
            <person name="Lin C."/>
            <person name="Li X."/>
            <person name="Xing L."/>
            <person name="Huo D."/>
            <person name="Sun M."/>
            <person name="Wang L."/>
            <person name="Mercier A."/>
            <person name="Li F."/>
            <person name="Yang H."/>
            <person name="Xiang J."/>
        </authorList>
    </citation>
    <scope>NUCLEOTIDE SEQUENCE [LARGE SCALE GENOMIC DNA]</scope>
    <source>
        <strain evidence="3">Shaxun</strain>
        <tissue evidence="3">Muscle</tissue>
    </source>
</reference>